<dbReference type="EMBL" id="CP015163">
    <property type="protein sequence ID" value="AXB44737.1"/>
    <property type="molecule type" value="Genomic_DNA"/>
</dbReference>
<organism evidence="1 2">
    <name type="scientific">Amycolatopsis albispora</name>
    <dbReference type="NCBI Taxonomy" id="1804986"/>
    <lineage>
        <taxon>Bacteria</taxon>
        <taxon>Bacillati</taxon>
        <taxon>Actinomycetota</taxon>
        <taxon>Actinomycetes</taxon>
        <taxon>Pseudonocardiales</taxon>
        <taxon>Pseudonocardiaceae</taxon>
        <taxon>Amycolatopsis</taxon>
    </lineage>
</organism>
<dbReference type="Proteomes" id="UP000250434">
    <property type="component" value="Chromosome"/>
</dbReference>
<dbReference type="KEGG" id="aab:A4R43_21370"/>
<dbReference type="AlphaFoldDB" id="A0A344L9L3"/>
<gene>
    <name evidence="1" type="ORF">A4R43_21370</name>
</gene>
<sequence>MTTVPRHPADRELAQKQVDVLASQMGFYVDYVEKDAAALKNVLGRALTLTRYGSVLDPAAAEARTWTDLRTAAQAATAVFSAAAGSGELEAVVTKPLRFKATGPVSYANAGAWLSAVWLAIVNREDELVQRLCAIDEETLRASGAVHDTYVQPWVRTVRNFLTGQEIPPALLAAALDGTDPDTARVAPPRALAQLSYPPVEMFHHLLRRDSAKFNASLARALEQHRKYWTAAPDLADDPEGFIAFAPLAVAVLARSAGLPVEVESPYLPSNFLSGRRVQPGGAVS</sequence>
<dbReference type="RefSeq" id="WP_113693992.1">
    <property type="nucleotide sequence ID" value="NZ_CP015163.1"/>
</dbReference>
<name>A0A344L9L3_9PSEU</name>
<reference evidence="1 2" key="1">
    <citation type="submission" date="2016-04" db="EMBL/GenBank/DDBJ databases">
        <title>Complete genome sequence and analysis of deep-sea sediment isolate, Amycolatopsis sp. WP1.</title>
        <authorList>
            <person name="Wang H."/>
            <person name="Chen S."/>
            <person name="Wu Q."/>
        </authorList>
    </citation>
    <scope>NUCLEOTIDE SEQUENCE [LARGE SCALE GENOMIC DNA]</scope>
    <source>
        <strain evidence="1 2">WP1</strain>
    </source>
</reference>
<evidence type="ECO:0000313" key="2">
    <source>
        <dbReference type="Proteomes" id="UP000250434"/>
    </source>
</evidence>
<keyword evidence="2" id="KW-1185">Reference proteome</keyword>
<dbReference type="Pfam" id="PF15575">
    <property type="entry name" value="Imm49"/>
    <property type="match status" value="1"/>
</dbReference>
<protein>
    <submittedName>
        <fullName evidence="1">Uncharacterized protein</fullName>
    </submittedName>
</protein>
<proteinExistence type="predicted"/>
<accession>A0A344L9L3</accession>
<dbReference type="OrthoDB" id="3476420at2"/>
<dbReference type="InterPro" id="IPR029074">
    <property type="entry name" value="Imm49"/>
</dbReference>
<evidence type="ECO:0000313" key="1">
    <source>
        <dbReference type="EMBL" id="AXB44737.1"/>
    </source>
</evidence>